<keyword evidence="9 11" id="KW-0472">Membrane</keyword>
<dbReference type="Gene3D" id="1.10.287.70">
    <property type="match status" value="1"/>
</dbReference>
<evidence type="ECO:0000256" key="2">
    <source>
        <dbReference type="ARBA" id="ARBA00007929"/>
    </source>
</evidence>
<feature type="transmembrane region" description="Helical" evidence="11">
    <location>
        <begin position="266"/>
        <end position="284"/>
    </location>
</feature>
<name>A0A7R9Z6P8_9CHLO</name>
<dbReference type="PROSITE" id="PS50042">
    <property type="entry name" value="CNMP_BINDING_3"/>
    <property type="match status" value="1"/>
</dbReference>
<accession>A0A7R9Z6P8</accession>
<gene>
    <name evidence="13" type="ORF">CEUR00632_LOCUS18699</name>
</gene>
<keyword evidence="7 11" id="KW-1133">Transmembrane helix</keyword>
<evidence type="ECO:0000256" key="7">
    <source>
        <dbReference type="ARBA" id="ARBA00022989"/>
    </source>
</evidence>
<evidence type="ECO:0000256" key="11">
    <source>
        <dbReference type="SAM" id="Phobius"/>
    </source>
</evidence>
<feature type="transmembrane region" description="Helical" evidence="11">
    <location>
        <begin position="305"/>
        <end position="335"/>
    </location>
</feature>
<dbReference type="AlphaFoldDB" id="A0A7R9Z6P8"/>
<feature type="region of interest" description="Disordered" evidence="10">
    <location>
        <begin position="638"/>
        <end position="663"/>
    </location>
</feature>
<evidence type="ECO:0000259" key="12">
    <source>
        <dbReference type="PROSITE" id="PS50042"/>
    </source>
</evidence>
<organism evidence="13">
    <name type="scientific">Chlamydomonas euryale</name>
    <dbReference type="NCBI Taxonomy" id="1486919"/>
    <lineage>
        <taxon>Eukaryota</taxon>
        <taxon>Viridiplantae</taxon>
        <taxon>Chlorophyta</taxon>
        <taxon>core chlorophytes</taxon>
        <taxon>Chlorophyceae</taxon>
        <taxon>CS clade</taxon>
        <taxon>Chlamydomonadales</taxon>
        <taxon>Chlamydomonadaceae</taxon>
        <taxon>Chlamydomonas</taxon>
    </lineage>
</organism>
<dbReference type="InterPro" id="IPR045319">
    <property type="entry name" value="KAT/AKT"/>
</dbReference>
<dbReference type="SUPFAM" id="SSF81324">
    <property type="entry name" value="Voltage-gated potassium channels"/>
    <property type="match status" value="1"/>
</dbReference>
<feature type="transmembrane region" description="Helical" evidence="11">
    <location>
        <begin position="399"/>
        <end position="418"/>
    </location>
</feature>
<evidence type="ECO:0000256" key="10">
    <source>
        <dbReference type="SAM" id="MobiDB-lite"/>
    </source>
</evidence>
<keyword evidence="6" id="KW-0851">Voltage-gated channel</keyword>
<feature type="transmembrane region" description="Helical" evidence="11">
    <location>
        <begin position="153"/>
        <end position="176"/>
    </location>
</feature>
<keyword evidence="5" id="KW-0630">Potassium</keyword>
<keyword evidence="5" id="KW-0631">Potassium channel</keyword>
<keyword evidence="5" id="KW-0633">Potassium transport</keyword>
<evidence type="ECO:0000256" key="9">
    <source>
        <dbReference type="ARBA" id="ARBA00023136"/>
    </source>
</evidence>
<evidence type="ECO:0000256" key="4">
    <source>
        <dbReference type="ARBA" id="ARBA00022692"/>
    </source>
</evidence>
<dbReference type="InterPro" id="IPR000595">
    <property type="entry name" value="cNMP-bd_dom"/>
</dbReference>
<dbReference type="SUPFAM" id="SSF51206">
    <property type="entry name" value="cAMP-binding domain-like"/>
    <property type="match status" value="1"/>
</dbReference>
<dbReference type="Gene3D" id="1.10.287.630">
    <property type="entry name" value="Helix hairpin bin"/>
    <property type="match status" value="1"/>
</dbReference>
<keyword evidence="6" id="KW-0407">Ion channel</keyword>
<feature type="transmembrane region" description="Helical" evidence="11">
    <location>
        <begin position="196"/>
        <end position="218"/>
    </location>
</feature>
<evidence type="ECO:0000256" key="3">
    <source>
        <dbReference type="ARBA" id="ARBA00022448"/>
    </source>
</evidence>
<dbReference type="InterPro" id="IPR014710">
    <property type="entry name" value="RmlC-like_jellyroll"/>
</dbReference>
<proteinExistence type="inferred from homology"/>
<feature type="compositionally biased region" description="Low complexity" evidence="10">
    <location>
        <begin position="81"/>
        <end position="91"/>
    </location>
</feature>
<protein>
    <recommendedName>
        <fullName evidence="12">Cyclic nucleotide-binding domain-containing protein</fullName>
    </recommendedName>
</protein>
<evidence type="ECO:0000313" key="13">
    <source>
        <dbReference type="EMBL" id="CAD8306624.1"/>
    </source>
</evidence>
<evidence type="ECO:0000256" key="8">
    <source>
        <dbReference type="ARBA" id="ARBA00023065"/>
    </source>
</evidence>
<dbReference type="PANTHER" id="PTHR45743">
    <property type="entry name" value="POTASSIUM CHANNEL AKT1"/>
    <property type="match status" value="1"/>
</dbReference>
<evidence type="ECO:0000256" key="5">
    <source>
        <dbReference type="ARBA" id="ARBA00022826"/>
    </source>
</evidence>
<feature type="region of interest" description="Disordered" evidence="10">
    <location>
        <begin position="1"/>
        <end position="96"/>
    </location>
</feature>
<dbReference type="EMBL" id="HBEC01040207">
    <property type="protein sequence ID" value="CAD8306624.1"/>
    <property type="molecule type" value="Transcribed_RNA"/>
</dbReference>
<dbReference type="Pfam" id="PF00520">
    <property type="entry name" value="Ion_trans"/>
    <property type="match status" value="1"/>
</dbReference>
<feature type="compositionally biased region" description="Basic and acidic residues" evidence="10">
    <location>
        <begin position="1"/>
        <end position="27"/>
    </location>
</feature>
<dbReference type="InterPro" id="IPR005821">
    <property type="entry name" value="Ion_trans_dom"/>
</dbReference>
<evidence type="ECO:0000256" key="1">
    <source>
        <dbReference type="ARBA" id="ARBA00004141"/>
    </source>
</evidence>
<dbReference type="GO" id="GO:0034702">
    <property type="term" value="C:monoatomic ion channel complex"/>
    <property type="evidence" value="ECO:0007669"/>
    <property type="project" value="UniProtKB-KW"/>
</dbReference>
<dbReference type="InterPro" id="IPR018490">
    <property type="entry name" value="cNMP-bd_dom_sf"/>
</dbReference>
<dbReference type="PANTHER" id="PTHR45743:SF2">
    <property type="entry name" value="POTASSIUM CHANNEL AKT1"/>
    <property type="match status" value="1"/>
</dbReference>
<comment type="subcellular location">
    <subcellularLocation>
        <location evidence="1">Membrane</location>
        <topology evidence="1">Multi-pass membrane protein</topology>
    </subcellularLocation>
</comment>
<comment type="similarity">
    <text evidence="2">Belongs to the potassium channel family. Plant (TC 1.A.1.4) subfamily.</text>
</comment>
<reference evidence="13" key="1">
    <citation type="submission" date="2021-01" db="EMBL/GenBank/DDBJ databases">
        <authorList>
            <person name="Corre E."/>
            <person name="Pelletier E."/>
            <person name="Niang G."/>
            <person name="Scheremetjew M."/>
            <person name="Finn R."/>
            <person name="Kale V."/>
            <person name="Holt S."/>
            <person name="Cochrane G."/>
            <person name="Meng A."/>
            <person name="Brown T."/>
            <person name="Cohen L."/>
        </authorList>
    </citation>
    <scope>NUCLEOTIDE SEQUENCE</scope>
    <source>
        <strain evidence="13">CCMP219</strain>
    </source>
</reference>
<feature type="transmembrane region" description="Helical" evidence="11">
    <location>
        <begin position="239"/>
        <end position="260"/>
    </location>
</feature>
<dbReference type="Gene3D" id="2.60.120.10">
    <property type="entry name" value="Jelly Rolls"/>
    <property type="match status" value="1"/>
</dbReference>
<keyword evidence="3" id="KW-0813">Transport</keyword>
<keyword evidence="8" id="KW-0406">Ion transport</keyword>
<keyword evidence="4 11" id="KW-0812">Transmembrane</keyword>
<dbReference type="GO" id="GO:0005249">
    <property type="term" value="F:voltage-gated potassium channel activity"/>
    <property type="evidence" value="ECO:0007669"/>
    <property type="project" value="InterPro"/>
</dbReference>
<feature type="domain" description="Cyclic nucleotide-binding" evidence="12">
    <location>
        <begin position="502"/>
        <end position="624"/>
    </location>
</feature>
<dbReference type="CDD" id="cd00038">
    <property type="entry name" value="CAP_ED"/>
    <property type="match status" value="1"/>
</dbReference>
<sequence>MEGSKHGGEAHMLHTLEEDVQHVEEHVLPLPPRNEPSRKGGDLYSGGLALNPTHDGGRRNSDYLNEDEDDFFHPSDEDADSAGSTGSMSSWSDEDEEDRGAFVEFIVRRIEAPKDTWNALPEAVALHEELPPPVKLRRSVYGLPLVPPYHPVCLAWLGGMLLFDIVYTAFWVPLSIGFCTSREGTDLSTGCVQADFFGGLVYTINFLLAFQWGAVVTYDDQDVQVLDSIRLMRLYVKHGRFVIDVLAVIPFIVLVVLIPLPDSVGVSLYWITFLNLLRMVRLLRLVSISKVVSITSKSKAGAVPVLSITTVYIIMLAYMMMVVINFEACIMLFIAHIEGLENSWMAAFQIADGGWINLPTATQPQQWYTAVYWVITTSTTTGYGDITPRSVAEQVVANLYMIFGLVFFGLLVGTISNVTTRASNKAHKLHVFRKKIGRVSEWLHDNHVPEQTRKQVKTYFTQVWATREDITLDAEIFNDLPHYLRHQLAAYVMMRPVASLRLFKTQDTGLQRLIAQYMRPVDSAPGSDLCQQGEEGDRLWIMTEGRVDALQHLAPPLHLTSPCVIGDSVIVAEDIPSFRLRAFTVRTLNQHICKVWELRVSSLWPILSMYPNLRTDAMEHIRNRTLVDLAAGMVGGPASRGAARGGGGGRAGPASVQHRGSSGRTRCSAAKHAVRNTAWRCACGTRGCGAVPPTELARCRGCGGCSGCCAAQRGSGAWPELAW</sequence>
<evidence type="ECO:0000256" key="6">
    <source>
        <dbReference type="ARBA" id="ARBA00022882"/>
    </source>
</evidence>